<dbReference type="GO" id="GO:0003677">
    <property type="term" value="F:DNA binding"/>
    <property type="evidence" value="ECO:0007669"/>
    <property type="project" value="UniProtKB-KW"/>
</dbReference>
<dbReference type="PROSITE" id="PS50042">
    <property type="entry name" value="CNMP_BINDING_3"/>
    <property type="match status" value="1"/>
</dbReference>
<dbReference type="GO" id="GO:0006355">
    <property type="term" value="P:regulation of DNA-templated transcription"/>
    <property type="evidence" value="ECO:0007669"/>
    <property type="project" value="InterPro"/>
</dbReference>
<dbReference type="InterPro" id="IPR000595">
    <property type="entry name" value="cNMP-bd_dom"/>
</dbReference>
<evidence type="ECO:0000256" key="2">
    <source>
        <dbReference type="ARBA" id="ARBA00023125"/>
    </source>
</evidence>
<dbReference type="InterPro" id="IPR012318">
    <property type="entry name" value="HTH_CRP"/>
</dbReference>
<accession>A0A0P0RI75</accession>
<dbReference type="EMBL" id="CP012747">
    <property type="protein sequence ID" value="ALL68432.1"/>
    <property type="molecule type" value="Genomic_DNA"/>
</dbReference>
<reference evidence="5 6" key="1">
    <citation type="journal article" date="2014" name="Genome Announc.">
        <title>Draft Genome Sequence of the Haloacid-Degrading Burkholderia caribensis Strain MBA4.</title>
        <authorList>
            <person name="Pan Y."/>
            <person name="Kong K.F."/>
            <person name="Tsang J.S."/>
        </authorList>
    </citation>
    <scope>NUCLEOTIDE SEQUENCE [LARGE SCALE GENOMIC DNA]</scope>
    <source>
        <strain evidence="5 6">MBA4</strain>
    </source>
</reference>
<keyword evidence="1" id="KW-0805">Transcription regulation</keyword>
<feature type="domain" description="Cyclic nucleotide-binding" evidence="4">
    <location>
        <begin position="1"/>
        <end position="60"/>
    </location>
</feature>
<gene>
    <name evidence="5" type="ORF">K788_0000514</name>
</gene>
<proteinExistence type="predicted"/>
<organism evidence="5 6">
    <name type="scientific">Paraburkholderia caribensis MBA4</name>
    <dbReference type="NCBI Taxonomy" id="1323664"/>
    <lineage>
        <taxon>Bacteria</taxon>
        <taxon>Pseudomonadati</taxon>
        <taxon>Pseudomonadota</taxon>
        <taxon>Betaproteobacteria</taxon>
        <taxon>Burkholderiales</taxon>
        <taxon>Burkholderiaceae</taxon>
        <taxon>Paraburkholderia</taxon>
    </lineage>
</organism>
<dbReference type="Gene3D" id="2.60.120.10">
    <property type="entry name" value="Jelly Rolls"/>
    <property type="match status" value="1"/>
</dbReference>
<dbReference type="Pfam" id="PF00027">
    <property type="entry name" value="cNMP_binding"/>
    <property type="match status" value="1"/>
</dbReference>
<dbReference type="CDD" id="cd00038">
    <property type="entry name" value="CAP_ED"/>
    <property type="match status" value="1"/>
</dbReference>
<dbReference type="InterPro" id="IPR018490">
    <property type="entry name" value="cNMP-bd_dom_sf"/>
</dbReference>
<keyword evidence="2" id="KW-0238">DNA-binding</keyword>
<evidence type="ECO:0000313" key="6">
    <source>
        <dbReference type="Proteomes" id="UP000019146"/>
    </source>
</evidence>
<dbReference type="AlphaFoldDB" id="A0A0P0RI75"/>
<protein>
    <submittedName>
        <fullName evidence="5">Transcriptional regulator, Crp/Fnr family</fullName>
    </submittedName>
</protein>
<keyword evidence="3" id="KW-0804">Transcription</keyword>
<dbReference type="InterPro" id="IPR036390">
    <property type="entry name" value="WH_DNA-bd_sf"/>
</dbReference>
<evidence type="ECO:0000313" key="5">
    <source>
        <dbReference type="EMBL" id="ALL68432.1"/>
    </source>
</evidence>
<evidence type="ECO:0000256" key="1">
    <source>
        <dbReference type="ARBA" id="ARBA00023015"/>
    </source>
</evidence>
<dbReference type="Proteomes" id="UP000019146">
    <property type="component" value="Chromosome 2"/>
</dbReference>
<evidence type="ECO:0000256" key="3">
    <source>
        <dbReference type="ARBA" id="ARBA00023163"/>
    </source>
</evidence>
<sequence length="171" mass="18836">MLKVSTLHPDGKEAILAVLEAGNWFGAPSVIDGLPHAHDISASDDSELLFVAHASFHELMRRNSFALSFARLQSMQARAVFSMLEDATLRSIRARVARRIKRLMHSDVTMSAPERLVIPITHDTLAMMLGVTRQTLAGELKYLVAQGAIALGYGRINVVSVERLEAVERDC</sequence>
<dbReference type="SUPFAM" id="SSF51206">
    <property type="entry name" value="cAMP-binding domain-like"/>
    <property type="match status" value="1"/>
</dbReference>
<dbReference type="KEGG" id="bcai:K788_0000514"/>
<dbReference type="Pfam" id="PF13545">
    <property type="entry name" value="HTH_Crp_2"/>
    <property type="match status" value="1"/>
</dbReference>
<dbReference type="SUPFAM" id="SSF46785">
    <property type="entry name" value="Winged helix' DNA-binding domain"/>
    <property type="match status" value="1"/>
</dbReference>
<evidence type="ECO:0000259" key="4">
    <source>
        <dbReference type="PROSITE" id="PS50042"/>
    </source>
</evidence>
<name>A0A0P0RI75_9BURK</name>
<dbReference type="InterPro" id="IPR014710">
    <property type="entry name" value="RmlC-like_jellyroll"/>
</dbReference>